<dbReference type="EMBL" id="NRQW01000177">
    <property type="protein sequence ID" value="PLZ91369.1"/>
    <property type="molecule type" value="Genomic_DNA"/>
</dbReference>
<gene>
    <name evidence="4" type="ORF">CEN44_08715</name>
</gene>
<keyword evidence="2" id="KW-0472">Membrane</keyword>
<dbReference type="FunFam" id="3.40.30.10:FF:000423">
    <property type="entry name" value="Thiol:disulfide interchange protein"/>
    <property type="match status" value="1"/>
</dbReference>
<dbReference type="InterPro" id="IPR036249">
    <property type="entry name" value="Thioredoxin-like_sf"/>
</dbReference>
<dbReference type="PANTHER" id="PTHR47353:SF1">
    <property type="entry name" value="THIOREDOXIN-LIKE PROTEIN HCF164, CHLOROPLASTIC"/>
    <property type="match status" value="1"/>
</dbReference>
<dbReference type="Gene3D" id="3.40.30.10">
    <property type="entry name" value="Glutaredoxin"/>
    <property type="match status" value="1"/>
</dbReference>
<comment type="caution">
    <text evidence="4">The sequence shown here is derived from an EMBL/GenBank/DDBJ whole genome shotgun (WGS) entry which is preliminary data.</text>
</comment>
<evidence type="ECO:0000256" key="2">
    <source>
        <dbReference type="SAM" id="Phobius"/>
    </source>
</evidence>
<name>A0A2N6K4Y4_FISMU</name>
<sequence>MSIDTSGKSPAKSEFNAGTRVRNFLVAIVAIALSVTLFVGLKSQGNTVSLTQLGEESTPLEVALANGKPSLVEFYADWCTVCQKMAPDIAALEKQYTEKINFVMLNVDNSKWLPEMLKYRVDGIPHFVFLSENGEPIAQAIGDQPRTIMASNLEALAVGSSLPYAQASGQVSKVSTSVAPPGNSDDPRSHGSQVVN</sequence>
<keyword evidence="2" id="KW-1133">Transmembrane helix</keyword>
<organism evidence="4 5">
    <name type="scientific">Fischerella muscicola CCMEE 5323</name>
    <dbReference type="NCBI Taxonomy" id="2019572"/>
    <lineage>
        <taxon>Bacteria</taxon>
        <taxon>Bacillati</taxon>
        <taxon>Cyanobacteriota</taxon>
        <taxon>Cyanophyceae</taxon>
        <taxon>Nostocales</taxon>
        <taxon>Hapalosiphonaceae</taxon>
        <taxon>Fischerella</taxon>
    </lineage>
</organism>
<keyword evidence="5" id="KW-1185">Reference proteome</keyword>
<dbReference type="RefSeq" id="WP_016866661.1">
    <property type="nucleotide sequence ID" value="NZ_CAWNVR010000263.1"/>
</dbReference>
<dbReference type="AlphaFoldDB" id="A0A2N6K4Y4"/>
<dbReference type="SUPFAM" id="SSF52833">
    <property type="entry name" value="Thioredoxin-like"/>
    <property type="match status" value="1"/>
</dbReference>
<feature type="transmembrane region" description="Helical" evidence="2">
    <location>
        <begin position="21"/>
        <end position="41"/>
    </location>
</feature>
<dbReference type="CDD" id="cd02950">
    <property type="entry name" value="TxlA"/>
    <property type="match status" value="1"/>
</dbReference>
<proteinExistence type="predicted"/>
<feature type="region of interest" description="Disordered" evidence="1">
    <location>
        <begin position="173"/>
        <end position="196"/>
    </location>
</feature>
<evidence type="ECO:0000313" key="5">
    <source>
        <dbReference type="Proteomes" id="UP000235036"/>
    </source>
</evidence>
<evidence type="ECO:0000259" key="3">
    <source>
        <dbReference type="PROSITE" id="PS51352"/>
    </source>
</evidence>
<dbReference type="PANTHER" id="PTHR47353">
    <property type="entry name" value="THIOREDOXIN-LIKE PROTEIN HCF164, CHLOROPLASTIC"/>
    <property type="match status" value="1"/>
</dbReference>
<evidence type="ECO:0000256" key="1">
    <source>
        <dbReference type="SAM" id="MobiDB-lite"/>
    </source>
</evidence>
<dbReference type="Proteomes" id="UP000235036">
    <property type="component" value="Unassembled WGS sequence"/>
</dbReference>
<dbReference type="InterPro" id="IPR044241">
    <property type="entry name" value="TxlA/HCF164"/>
</dbReference>
<dbReference type="GO" id="GO:0016671">
    <property type="term" value="F:oxidoreductase activity, acting on a sulfur group of donors, disulfide as acceptor"/>
    <property type="evidence" value="ECO:0007669"/>
    <property type="project" value="TreeGrafter"/>
</dbReference>
<evidence type="ECO:0000313" key="4">
    <source>
        <dbReference type="EMBL" id="PLZ91369.1"/>
    </source>
</evidence>
<feature type="domain" description="Thioredoxin" evidence="3">
    <location>
        <begin position="26"/>
        <end position="158"/>
    </location>
</feature>
<dbReference type="PROSITE" id="PS51352">
    <property type="entry name" value="THIOREDOXIN_2"/>
    <property type="match status" value="1"/>
</dbReference>
<dbReference type="Pfam" id="PF00085">
    <property type="entry name" value="Thioredoxin"/>
    <property type="match status" value="1"/>
</dbReference>
<reference evidence="4 5" key="1">
    <citation type="submission" date="2017-08" db="EMBL/GenBank/DDBJ databases">
        <title>Genomes of Fischerella (Mastigocladus) sp. strains.</title>
        <authorList>
            <person name="Miller S.R."/>
        </authorList>
    </citation>
    <scope>NUCLEOTIDE SEQUENCE [LARGE SCALE GENOMIC DNA]</scope>
    <source>
        <strain evidence="4 5">CCMEE 5323</strain>
    </source>
</reference>
<accession>A0A2N6K4Y4</accession>
<dbReference type="InterPro" id="IPR013766">
    <property type="entry name" value="Thioredoxin_domain"/>
</dbReference>
<protein>
    <submittedName>
        <fullName evidence="4">Thiol:disulfide interchange protein</fullName>
    </submittedName>
</protein>
<keyword evidence="2" id="KW-0812">Transmembrane</keyword>